<comment type="caution">
    <text evidence="2">The sequence shown here is derived from an EMBL/GenBank/DDBJ whole genome shotgun (WGS) entry which is preliminary data.</text>
</comment>
<dbReference type="SMART" id="SM00954">
    <property type="entry name" value="RelA_SpoT"/>
    <property type="match status" value="1"/>
</dbReference>
<dbReference type="Proteomes" id="UP001198163">
    <property type="component" value="Unassembled WGS sequence"/>
</dbReference>
<gene>
    <name evidence="2" type="ORF">K7J14_00620</name>
</gene>
<dbReference type="EMBL" id="JAINWA010000001">
    <property type="protein sequence ID" value="MCD1653211.1"/>
    <property type="molecule type" value="Genomic_DNA"/>
</dbReference>
<feature type="domain" description="RelA/SpoT" evidence="1">
    <location>
        <begin position="53"/>
        <end position="180"/>
    </location>
</feature>
<evidence type="ECO:0000313" key="2">
    <source>
        <dbReference type="EMBL" id="MCD1653211.1"/>
    </source>
</evidence>
<dbReference type="Gene3D" id="1.10.287.860">
    <property type="entry name" value="Nucleotidyltransferase"/>
    <property type="match status" value="1"/>
</dbReference>
<dbReference type="SUPFAM" id="SSF81301">
    <property type="entry name" value="Nucleotidyltransferase"/>
    <property type="match status" value="1"/>
</dbReference>
<evidence type="ECO:0000259" key="1">
    <source>
        <dbReference type="SMART" id="SM00954"/>
    </source>
</evidence>
<dbReference type="Pfam" id="PF04607">
    <property type="entry name" value="RelA_SpoT"/>
    <property type="match status" value="1"/>
</dbReference>
<reference evidence="2" key="1">
    <citation type="submission" date="2021-08" db="EMBL/GenBank/DDBJ databases">
        <title>Comparative analyses of Brucepasteria parasyntrophica and Teretinema zuelzerae.</title>
        <authorList>
            <person name="Song Y."/>
            <person name="Brune A."/>
        </authorList>
    </citation>
    <scope>NUCLEOTIDE SEQUENCE</scope>
    <source>
        <strain evidence="2">DSM 1903</strain>
    </source>
</reference>
<dbReference type="Gene3D" id="3.30.460.10">
    <property type="entry name" value="Beta Polymerase, domain 2"/>
    <property type="match status" value="1"/>
</dbReference>
<dbReference type="InterPro" id="IPR011990">
    <property type="entry name" value="TPR-like_helical_dom_sf"/>
</dbReference>
<dbReference type="PANTHER" id="PTHR41773">
    <property type="entry name" value="GTP PYROPHOSPHATASE-RELATED"/>
    <property type="match status" value="1"/>
</dbReference>
<organism evidence="2 3">
    <name type="scientific">Teretinema zuelzerae</name>
    <dbReference type="NCBI Taxonomy" id="156"/>
    <lineage>
        <taxon>Bacteria</taxon>
        <taxon>Pseudomonadati</taxon>
        <taxon>Spirochaetota</taxon>
        <taxon>Spirochaetia</taxon>
        <taxon>Spirochaetales</taxon>
        <taxon>Treponemataceae</taxon>
        <taxon>Teretinema</taxon>
    </lineage>
</organism>
<accession>A0AAE3EG96</accession>
<proteinExistence type="predicted"/>
<dbReference type="SUPFAM" id="SSF48452">
    <property type="entry name" value="TPR-like"/>
    <property type="match status" value="1"/>
</dbReference>
<dbReference type="Gene3D" id="1.25.40.10">
    <property type="entry name" value="Tetratricopeptide repeat domain"/>
    <property type="match status" value="2"/>
</dbReference>
<dbReference type="CDD" id="cd05399">
    <property type="entry name" value="NT_Rel-Spo_like"/>
    <property type="match status" value="1"/>
</dbReference>
<keyword evidence="3" id="KW-1185">Reference proteome</keyword>
<dbReference type="GO" id="GO:0015969">
    <property type="term" value="P:guanosine tetraphosphate metabolic process"/>
    <property type="evidence" value="ECO:0007669"/>
    <property type="project" value="InterPro"/>
</dbReference>
<dbReference type="InterPro" id="IPR007685">
    <property type="entry name" value="RelA_SpoT"/>
</dbReference>
<evidence type="ECO:0000313" key="3">
    <source>
        <dbReference type="Proteomes" id="UP001198163"/>
    </source>
</evidence>
<dbReference type="SMART" id="SM00028">
    <property type="entry name" value="TPR"/>
    <property type="match status" value="4"/>
</dbReference>
<sequence>MISSTPVSPWLPDREALSVKYDSYSPHLQILLERLELKLRSCISVSSVPTYKSRVKGFNSYYRKLLRNIPDDITQKTDLPVVTDIIGIRIICAFLEDLSVVEKTLHDCFTVYEVERKGADRTFREFGYESTHVLLAIPEEMRSDLVLPEGLIFEIQVRTILQDAWAEVEHELVYKSEFSPFDLPLKRKLASINASLSLADIIFQEIRDYQNKLNRELDKRRGSFYHKADMETELELPRLESQLQASPAAAAEGSAALSYVQGTIDDMILDAIEAHNAGNLERAVSIYSAIIQASPNETVLSVIYKHRGMAYFAQSLYEDALKDFLLSAEAKKDNFRAYYYIAIVQSVLNRNAEAVENFSASLALNHYQPYVYFRRAQSYYHLGMFTEALTDLDSAVSLGFNREEEKQLRKQIIKKIDTL</sequence>
<protein>
    <submittedName>
        <fullName evidence="2">(P)ppGpp synthetase</fullName>
    </submittedName>
</protein>
<dbReference type="InterPro" id="IPR019734">
    <property type="entry name" value="TPR_rpt"/>
</dbReference>
<dbReference type="RefSeq" id="WP_230752121.1">
    <property type="nucleotide sequence ID" value="NZ_JAINWA010000001.1"/>
</dbReference>
<dbReference type="InterPro" id="IPR043519">
    <property type="entry name" value="NT_sf"/>
</dbReference>
<name>A0AAE3EG96_9SPIR</name>
<dbReference type="PANTHER" id="PTHR41773:SF1">
    <property type="entry name" value="RELA_SPOT DOMAIN-CONTAINING PROTEIN"/>
    <property type="match status" value="1"/>
</dbReference>
<dbReference type="AlphaFoldDB" id="A0AAE3EG96"/>